<keyword evidence="5" id="KW-1185">Reference proteome</keyword>
<sequence>METIVGEIIEELLKTNVDLDEDLFSIGMDSLLVLHLIVTLEEKFNIDIPDEELNVDSLKTVKSICNLVSKHEYSNS</sequence>
<feature type="domain" description="Carrier" evidence="3">
    <location>
        <begin position="1"/>
        <end position="72"/>
    </location>
</feature>
<dbReference type="PROSITE" id="PS50075">
    <property type="entry name" value="CARRIER"/>
    <property type="match status" value="1"/>
</dbReference>
<protein>
    <submittedName>
        <fullName evidence="4">Acyl carrier protein</fullName>
    </submittedName>
</protein>
<dbReference type="EMBL" id="SWBM01000001">
    <property type="protein sequence ID" value="TKC19108.1"/>
    <property type="molecule type" value="Genomic_DNA"/>
</dbReference>
<dbReference type="InterPro" id="IPR006162">
    <property type="entry name" value="Ppantetheine_attach_site"/>
</dbReference>
<keyword evidence="1" id="KW-0596">Phosphopantetheine</keyword>
<dbReference type="RefSeq" id="WP_136829933.1">
    <property type="nucleotide sequence ID" value="NZ_SWBM01000001.1"/>
</dbReference>
<dbReference type="Proteomes" id="UP000307756">
    <property type="component" value="Unassembled WGS sequence"/>
</dbReference>
<evidence type="ECO:0000256" key="1">
    <source>
        <dbReference type="ARBA" id="ARBA00022450"/>
    </source>
</evidence>
<dbReference type="PROSITE" id="PS00012">
    <property type="entry name" value="PHOSPHOPANTETHEINE"/>
    <property type="match status" value="1"/>
</dbReference>
<accession>A0A4U1DAD6</accession>
<evidence type="ECO:0000313" key="4">
    <source>
        <dbReference type="EMBL" id="TKC19108.1"/>
    </source>
</evidence>
<proteinExistence type="predicted"/>
<gene>
    <name evidence="4" type="ORF">FA727_06060</name>
</gene>
<comment type="caution">
    <text evidence="4">The sequence shown here is derived from an EMBL/GenBank/DDBJ whole genome shotgun (WGS) entry which is preliminary data.</text>
</comment>
<dbReference type="InterPro" id="IPR036736">
    <property type="entry name" value="ACP-like_sf"/>
</dbReference>
<dbReference type="OrthoDB" id="2623888at2"/>
<name>A0A4U1DAD6_9BACI</name>
<dbReference type="Gene3D" id="1.10.1200.10">
    <property type="entry name" value="ACP-like"/>
    <property type="match status" value="1"/>
</dbReference>
<keyword evidence="2" id="KW-0597">Phosphoprotein</keyword>
<organism evidence="4 5">
    <name type="scientific">Robertmurraya kyonggiensis</name>
    <dbReference type="NCBI Taxonomy" id="1037680"/>
    <lineage>
        <taxon>Bacteria</taxon>
        <taxon>Bacillati</taxon>
        <taxon>Bacillota</taxon>
        <taxon>Bacilli</taxon>
        <taxon>Bacillales</taxon>
        <taxon>Bacillaceae</taxon>
        <taxon>Robertmurraya</taxon>
    </lineage>
</organism>
<evidence type="ECO:0000313" key="5">
    <source>
        <dbReference type="Proteomes" id="UP000307756"/>
    </source>
</evidence>
<dbReference type="AlphaFoldDB" id="A0A4U1DAD6"/>
<dbReference type="SUPFAM" id="SSF47336">
    <property type="entry name" value="ACP-like"/>
    <property type="match status" value="1"/>
</dbReference>
<dbReference type="InterPro" id="IPR009081">
    <property type="entry name" value="PP-bd_ACP"/>
</dbReference>
<reference evidence="4 5" key="1">
    <citation type="journal article" date="2011" name="J. Microbiol.">
        <title>Bacillus kyonggiensis sp. nov., isolated from soil of a lettuce field.</title>
        <authorList>
            <person name="Dong K."/>
            <person name="Lee S."/>
        </authorList>
    </citation>
    <scope>NUCLEOTIDE SEQUENCE [LARGE SCALE GENOMIC DNA]</scope>
    <source>
        <strain evidence="4 5">NB22</strain>
    </source>
</reference>
<dbReference type="Pfam" id="PF00550">
    <property type="entry name" value="PP-binding"/>
    <property type="match status" value="1"/>
</dbReference>
<evidence type="ECO:0000259" key="3">
    <source>
        <dbReference type="PROSITE" id="PS50075"/>
    </source>
</evidence>
<evidence type="ECO:0000256" key="2">
    <source>
        <dbReference type="ARBA" id="ARBA00022553"/>
    </source>
</evidence>